<dbReference type="RefSeq" id="WP_150030721.1">
    <property type="nucleotide sequence ID" value="NZ_VWSH01000001.1"/>
</dbReference>
<comment type="caution">
    <text evidence="2">The sequence shown here is derived from an EMBL/GenBank/DDBJ whole genome shotgun (WGS) entry which is preliminary data.</text>
</comment>
<keyword evidence="3" id="KW-1185">Reference proteome</keyword>
<feature type="domain" description="Virulence factor Evf" evidence="1">
    <location>
        <begin position="63"/>
        <end position="268"/>
    </location>
</feature>
<reference evidence="2 3" key="1">
    <citation type="submission" date="2019-09" db="EMBL/GenBank/DDBJ databases">
        <title>Genome sequence and assembly of Taibaiella sp.</title>
        <authorList>
            <person name="Chhetri G."/>
        </authorList>
    </citation>
    <scope>NUCLEOTIDE SEQUENCE [LARGE SCALE GENOMIC DNA]</scope>
    <source>
        <strain evidence="2 3">KVB11</strain>
    </source>
</reference>
<protein>
    <recommendedName>
        <fullName evidence="1">Virulence factor Evf domain-containing protein</fullName>
    </recommendedName>
</protein>
<dbReference type="Proteomes" id="UP000323632">
    <property type="component" value="Unassembled WGS sequence"/>
</dbReference>
<evidence type="ECO:0000313" key="2">
    <source>
        <dbReference type="EMBL" id="KAA5536148.1"/>
    </source>
</evidence>
<evidence type="ECO:0000313" key="3">
    <source>
        <dbReference type="Proteomes" id="UP000323632"/>
    </source>
</evidence>
<evidence type="ECO:0000259" key="1">
    <source>
        <dbReference type="Pfam" id="PF18270"/>
    </source>
</evidence>
<accession>A0A5M6CLP9</accession>
<dbReference type="AlphaFoldDB" id="A0A5M6CLP9"/>
<organism evidence="2 3">
    <name type="scientific">Taibaiella lutea</name>
    <dbReference type="NCBI Taxonomy" id="2608001"/>
    <lineage>
        <taxon>Bacteria</taxon>
        <taxon>Pseudomonadati</taxon>
        <taxon>Bacteroidota</taxon>
        <taxon>Chitinophagia</taxon>
        <taxon>Chitinophagales</taxon>
        <taxon>Chitinophagaceae</taxon>
        <taxon>Taibaiella</taxon>
    </lineage>
</organism>
<gene>
    <name evidence="2" type="ORF">F0919_00305</name>
</gene>
<dbReference type="InterPro" id="IPR041576">
    <property type="entry name" value="Evf"/>
</dbReference>
<dbReference type="EMBL" id="VWSH01000001">
    <property type="protein sequence ID" value="KAA5536148.1"/>
    <property type="molecule type" value="Genomic_DNA"/>
</dbReference>
<name>A0A5M6CLP9_9BACT</name>
<proteinExistence type="predicted"/>
<dbReference type="Pfam" id="PF18270">
    <property type="entry name" value="Evf"/>
    <property type="match status" value="1"/>
</dbReference>
<sequence length="269" mass="30853">MPNPNETPSSSQKETDFENQINEAGSFFNVTSENSVKLLGESLMSEESMAVFIVVTPKNSSDAQREEEIKSYLKSFVSIMAEYINRYYEVKGPQFITDLDSWLRPLNALPLMSRANIEKHEFKRNEPGTEIASQLISLFYKPNSIASEEFKNFLRDRSRRIKDLINRNGSFKMIFVVSSIEIVGNGSEQKHSAKIKLFKTELNKNNSGWIDNCNNSAKIDINVEYSLVISELNIAELRNNDTKKALDRFIQSTRKFDDYNDGNFYEGAY</sequence>